<keyword evidence="2" id="KW-1185">Reference proteome</keyword>
<dbReference type="EMBL" id="DS124823">
    <property type="protein sequence ID" value="EAX76302.1"/>
    <property type="molecule type" value="Genomic_DNA"/>
</dbReference>
<evidence type="ECO:0000313" key="2">
    <source>
        <dbReference type="Proteomes" id="UP000001542"/>
    </source>
</evidence>
<organism evidence="1 2">
    <name type="scientific">Trichomonas vaginalis (strain ATCC PRA-98 / G3)</name>
    <dbReference type="NCBI Taxonomy" id="412133"/>
    <lineage>
        <taxon>Eukaryota</taxon>
        <taxon>Metamonada</taxon>
        <taxon>Parabasalia</taxon>
        <taxon>Trichomonadida</taxon>
        <taxon>Trichomonadidae</taxon>
        <taxon>Trichomonas</taxon>
    </lineage>
</organism>
<gene>
    <name evidence="1" type="ORF">TVAG_541270</name>
</gene>
<reference evidence="1" key="2">
    <citation type="journal article" date="2007" name="Science">
        <title>Draft genome sequence of the sexually transmitted pathogen Trichomonas vaginalis.</title>
        <authorList>
            <person name="Carlton J.M."/>
            <person name="Hirt R.P."/>
            <person name="Silva J.C."/>
            <person name="Delcher A.L."/>
            <person name="Schatz M."/>
            <person name="Zhao Q."/>
            <person name="Wortman J.R."/>
            <person name="Bidwell S.L."/>
            <person name="Alsmark U.C.M."/>
            <person name="Besteiro S."/>
            <person name="Sicheritz-Ponten T."/>
            <person name="Noel C.J."/>
            <person name="Dacks J.B."/>
            <person name="Foster P.G."/>
            <person name="Simillion C."/>
            <person name="Van de Peer Y."/>
            <person name="Miranda-Saavedra D."/>
            <person name="Barton G.J."/>
            <person name="Westrop G.D."/>
            <person name="Mueller S."/>
            <person name="Dessi D."/>
            <person name="Fiori P.L."/>
            <person name="Ren Q."/>
            <person name="Paulsen I."/>
            <person name="Zhang H."/>
            <person name="Bastida-Corcuera F.D."/>
            <person name="Simoes-Barbosa A."/>
            <person name="Brown M.T."/>
            <person name="Hayes R.D."/>
            <person name="Mukherjee M."/>
            <person name="Okumura C.Y."/>
            <person name="Schneider R."/>
            <person name="Smith A.J."/>
            <person name="Vanacova S."/>
            <person name="Villalvazo M."/>
            <person name="Haas B.J."/>
            <person name="Pertea M."/>
            <person name="Feldblyum T.V."/>
            <person name="Utterback T.R."/>
            <person name="Shu C.L."/>
            <person name="Osoegawa K."/>
            <person name="de Jong P.J."/>
            <person name="Hrdy I."/>
            <person name="Horvathova L."/>
            <person name="Zubacova Z."/>
            <person name="Dolezal P."/>
            <person name="Malik S.B."/>
            <person name="Logsdon J.M. Jr."/>
            <person name="Henze K."/>
            <person name="Gupta A."/>
            <person name="Wang C.C."/>
            <person name="Dunne R.L."/>
            <person name="Upcroft J.A."/>
            <person name="Upcroft P."/>
            <person name="White O."/>
            <person name="Salzberg S.L."/>
            <person name="Tang P."/>
            <person name="Chiu C.-H."/>
            <person name="Lee Y.-S."/>
            <person name="Embley T.M."/>
            <person name="Coombs G.H."/>
            <person name="Mottram J.C."/>
            <person name="Tachezy J."/>
            <person name="Fraser-Liggett C.M."/>
            <person name="Johnson P.J."/>
        </authorList>
    </citation>
    <scope>NUCLEOTIDE SEQUENCE [LARGE SCALE GENOMIC DNA]</scope>
    <source>
        <strain evidence="1">G3</strain>
    </source>
</reference>
<evidence type="ECO:0000313" key="1">
    <source>
        <dbReference type="EMBL" id="EAX76302.1"/>
    </source>
</evidence>
<accession>A2H2R5</accession>
<sequence>MSKSNGLYYEHVMNDGVIKDNSITFKLPRDFIEYPAKKAIEIRKINIQLPEFMMLLVPFFEDDDTEVPPTFCYIMPELTPKEITDTLLSKTDEKYKKYFEIYYSTQDNCMKFVRRPLGIGVINFHYGMFSTLFDNFFGEFSHQALDLLSEMNTLTEEERYKITETSYGMLAESNIDNFIKRFQAYQSSLSDYIHMDYILDYDEYDEFHSDDPDIPEGLKQHIRDLKTLTVQISNFEFVYERNEKDYYFTEYHIRNLPLALNVIATSNIAHDNKQFICNAKETLIPPKYYDISGYKDTITFEFFKRYSIIRDKKIDNLVIQPIKMEMRLRFSKIISRF</sequence>
<dbReference type="VEuPathDB" id="TrichDB:TVAG_541270"/>
<name>A2H2R5_TRIV3</name>
<dbReference type="InParanoid" id="A2H2R5"/>
<dbReference type="Proteomes" id="UP000001542">
    <property type="component" value="Unassembled WGS sequence"/>
</dbReference>
<protein>
    <submittedName>
        <fullName evidence="1">Uncharacterized protein</fullName>
    </submittedName>
</protein>
<reference evidence="1" key="1">
    <citation type="submission" date="2006-10" db="EMBL/GenBank/DDBJ databases">
        <authorList>
            <person name="Amadeo P."/>
            <person name="Zhao Q."/>
            <person name="Wortman J."/>
            <person name="Fraser-Liggett C."/>
            <person name="Carlton J."/>
        </authorList>
    </citation>
    <scope>NUCLEOTIDE SEQUENCE</scope>
    <source>
        <strain evidence="1">G3</strain>
    </source>
</reference>
<proteinExistence type="predicted"/>
<dbReference type="AlphaFoldDB" id="A2H2R5"/>